<dbReference type="EMBL" id="JACJVR010000119">
    <property type="protein sequence ID" value="MBB6695264.1"/>
    <property type="molecule type" value="Genomic_DNA"/>
</dbReference>
<dbReference type="GO" id="GO:0003700">
    <property type="term" value="F:DNA-binding transcription factor activity"/>
    <property type="evidence" value="ECO:0007669"/>
    <property type="project" value="InterPro"/>
</dbReference>
<dbReference type="SMART" id="SM00342">
    <property type="entry name" value="HTH_ARAC"/>
    <property type="match status" value="1"/>
</dbReference>
<keyword evidence="2" id="KW-0238">DNA-binding</keyword>
<dbReference type="GO" id="GO:0043565">
    <property type="term" value="F:sequence-specific DNA binding"/>
    <property type="evidence" value="ECO:0007669"/>
    <property type="project" value="InterPro"/>
</dbReference>
<dbReference type="InterPro" id="IPR018060">
    <property type="entry name" value="HTH_AraC"/>
</dbReference>
<protein>
    <submittedName>
        <fullName evidence="6">AraC family transcriptional regulator</fullName>
    </submittedName>
</protein>
<dbReference type="PROSITE" id="PS01124">
    <property type="entry name" value="HTH_ARAC_FAMILY_2"/>
    <property type="match status" value="1"/>
</dbReference>
<dbReference type="PANTHER" id="PTHR43280">
    <property type="entry name" value="ARAC-FAMILY TRANSCRIPTIONAL REGULATOR"/>
    <property type="match status" value="1"/>
</dbReference>
<evidence type="ECO:0000256" key="4">
    <source>
        <dbReference type="SAM" id="MobiDB-lite"/>
    </source>
</evidence>
<dbReference type="PANTHER" id="PTHR43280:SF28">
    <property type="entry name" value="HTH-TYPE TRANSCRIPTIONAL ACTIVATOR RHAS"/>
    <property type="match status" value="1"/>
</dbReference>
<gene>
    <name evidence="6" type="ORF">H7B90_28100</name>
</gene>
<keyword evidence="1" id="KW-0805">Transcription regulation</keyword>
<dbReference type="PROSITE" id="PS00041">
    <property type="entry name" value="HTH_ARAC_FAMILY_1"/>
    <property type="match status" value="1"/>
</dbReference>
<feature type="compositionally biased region" description="Basic and acidic residues" evidence="4">
    <location>
        <begin position="489"/>
        <end position="498"/>
    </location>
</feature>
<keyword evidence="3" id="KW-0804">Transcription</keyword>
<organism evidence="6 7">
    <name type="scientific">Cohnella xylanilytica</name>
    <dbReference type="NCBI Taxonomy" id="557555"/>
    <lineage>
        <taxon>Bacteria</taxon>
        <taxon>Bacillati</taxon>
        <taxon>Bacillota</taxon>
        <taxon>Bacilli</taxon>
        <taxon>Bacillales</taxon>
        <taxon>Paenibacillaceae</taxon>
        <taxon>Cohnella</taxon>
    </lineage>
</organism>
<dbReference type="InterPro" id="IPR009057">
    <property type="entry name" value="Homeodomain-like_sf"/>
</dbReference>
<proteinExistence type="predicted"/>
<evidence type="ECO:0000313" key="7">
    <source>
        <dbReference type="Proteomes" id="UP000553776"/>
    </source>
</evidence>
<sequence>MEPRVVPSYPLFLLTSVRKLVYRRHDRPIRLRIPGDALVLVATGEGILRLEDGKAASLKPGRVLPLGPQAEAELLPEPGSGPLGGYVLSFAGLSVGRPRGSWTCSPVEADRSRLPAGALNLRSLKSASARAEELRLLLRRHPERLHEAQVGFYALLQHLKEELSGREEDDDGIGRTIAYMHGHFRQKVKLGALSEIAGLTPTSYSRSFKKAKGMPPMEYLNRIRIQRAKQLLGEGSSIKEASESAGFGNEYYFSRMFKREVGIPPTVYVKRRELRVAAASCFGYADCLRSLGVEPAASMNGGRHVDQDEEEHRQSVESELEKMAAARPDLILCDSRHRPFRERLKRIAPTVELEFTVDWRRTHRTIAELVSREKEASINFRQIDRMIERTRRALQASDARPPSFAFLRLFRRTVRVQGTGLHPMNSLLYAELGLVPGSSVPLNVPYREYDLRQVPYFDADYLYCYDDPHSGADGDREAARPGSAAAVAGRDDRRETRRDVRADGRIVEASNWIGMSWSPLGQRKIMEELLRSSSGSRDIGMEDAAIRIGTR</sequence>
<dbReference type="Gene3D" id="1.10.10.60">
    <property type="entry name" value="Homeodomain-like"/>
    <property type="match status" value="2"/>
</dbReference>
<comment type="caution">
    <text evidence="6">The sequence shown here is derived from an EMBL/GenBank/DDBJ whole genome shotgun (WGS) entry which is preliminary data.</text>
</comment>
<dbReference type="SUPFAM" id="SSF46689">
    <property type="entry name" value="Homeodomain-like"/>
    <property type="match status" value="2"/>
</dbReference>
<dbReference type="InterPro" id="IPR002491">
    <property type="entry name" value="ABC_transptr_periplasmic_BD"/>
</dbReference>
<dbReference type="Pfam" id="PF01497">
    <property type="entry name" value="Peripla_BP_2"/>
    <property type="match status" value="1"/>
</dbReference>
<evidence type="ECO:0000259" key="5">
    <source>
        <dbReference type="PROSITE" id="PS01124"/>
    </source>
</evidence>
<name>A0A841UAU0_9BACL</name>
<dbReference type="AlphaFoldDB" id="A0A841UAU0"/>
<keyword evidence="7" id="KW-1185">Reference proteome</keyword>
<dbReference type="InterPro" id="IPR018062">
    <property type="entry name" value="HTH_AraC-typ_CS"/>
</dbReference>
<feature type="region of interest" description="Disordered" evidence="4">
    <location>
        <begin position="472"/>
        <end position="498"/>
    </location>
</feature>
<evidence type="ECO:0000256" key="2">
    <source>
        <dbReference type="ARBA" id="ARBA00023125"/>
    </source>
</evidence>
<dbReference type="Gene3D" id="3.40.50.1980">
    <property type="entry name" value="Nitrogenase molybdenum iron protein domain"/>
    <property type="match status" value="2"/>
</dbReference>
<dbReference type="RefSeq" id="WP_185139218.1">
    <property type="nucleotide sequence ID" value="NZ_JACJVR010000119.1"/>
</dbReference>
<dbReference type="SUPFAM" id="SSF53807">
    <property type="entry name" value="Helical backbone' metal receptor"/>
    <property type="match status" value="1"/>
</dbReference>
<dbReference type="Proteomes" id="UP000553776">
    <property type="component" value="Unassembled WGS sequence"/>
</dbReference>
<evidence type="ECO:0000313" key="6">
    <source>
        <dbReference type="EMBL" id="MBB6695264.1"/>
    </source>
</evidence>
<feature type="domain" description="HTH araC/xylS-type" evidence="5">
    <location>
        <begin position="174"/>
        <end position="271"/>
    </location>
</feature>
<evidence type="ECO:0000256" key="3">
    <source>
        <dbReference type="ARBA" id="ARBA00023163"/>
    </source>
</evidence>
<evidence type="ECO:0000256" key="1">
    <source>
        <dbReference type="ARBA" id="ARBA00023015"/>
    </source>
</evidence>
<dbReference type="Pfam" id="PF12833">
    <property type="entry name" value="HTH_18"/>
    <property type="match status" value="1"/>
</dbReference>
<reference evidence="6 7" key="1">
    <citation type="submission" date="2020-08" db="EMBL/GenBank/DDBJ databases">
        <title>Cohnella phylogeny.</title>
        <authorList>
            <person name="Dunlap C."/>
        </authorList>
    </citation>
    <scope>NUCLEOTIDE SEQUENCE [LARGE SCALE GENOMIC DNA]</scope>
    <source>
        <strain evidence="6 7">DSM 25239</strain>
    </source>
</reference>
<accession>A0A841UAU0</accession>